<dbReference type="EMBL" id="CP016634">
    <property type="protein sequence ID" value="ANY87063.1"/>
    <property type="molecule type" value="Genomic_DNA"/>
</dbReference>
<reference evidence="1" key="1">
    <citation type="submission" date="2016-07" db="EMBL/GenBank/DDBJ databases">
        <title>New class B carbapenemase carried by novel plasmid in Pseudomonas putida enviromental strain in eastern Amazonia.</title>
        <authorList>
            <person name="Souza C.O."/>
            <person name="Lima K.V."/>
            <person name="Brasiliense D.M."/>
            <person name="Perez-Chaparro P.J."/>
            <person name="Mamizuka E.M."/>
            <person name="Lima M.O."/>
            <person name="Lima L.N."/>
            <person name="McCulloch J.A."/>
        </authorList>
    </citation>
    <scope>NUCLEOTIDE SEQUENCE [LARGE SCALE GENOMIC DNA]</scope>
    <source>
        <strain evidence="1">IEC33019</strain>
    </source>
</reference>
<organism evidence="1">
    <name type="scientific">Pseudomonas putida</name>
    <name type="common">Arthrobacter siderocapsulatus</name>
    <dbReference type="NCBI Taxonomy" id="303"/>
    <lineage>
        <taxon>Bacteria</taxon>
        <taxon>Pseudomonadati</taxon>
        <taxon>Pseudomonadota</taxon>
        <taxon>Gammaproteobacteria</taxon>
        <taxon>Pseudomonadales</taxon>
        <taxon>Pseudomonadaceae</taxon>
        <taxon>Pseudomonas</taxon>
    </lineage>
</organism>
<dbReference type="AlphaFoldDB" id="A0A1B2F4S0"/>
<sequence length="79" mass="8918">MQSKPFSELKYGDIVMLADKPGCTFAYVGYDSSTDEAIIRSGTDEITRVGRNMMLRPSEKDLEELLNLLLKSAKEEEKN</sequence>
<protein>
    <submittedName>
        <fullName evidence="1">Uncharacterized protein</fullName>
    </submittedName>
</protein>
<proteinExistence type="predicted"/>
<dbReference type="RefSeq" id="WP_070094535.1">
    <property type="nucleotide sequence ID" value="NZ_CP016634.1"/>
</dbReference>
<accession>A0A1B2F4S0</accession>
<gene>
    <name evidence="1" type="ORF">IEC33019_1495</name>
</gene>
<name>A0A1B2F4S0_PSEPU</name>
<evidence type="ECO:0000313" key="1">
    <source>
        <dbReference type="EMBL" id="ANY87063.1"/>
    </source>
</evidence>